<feature type="domain" description="SnoaL-like" evidence="1">
    <location>
        <begin position="1"/>
        <end position="118"/>
    </location>
</feature>
<keyword evidence="3" id="KW-1185">Reference proteome</keyword>
<dbReference type="RefSeq" id="WP_147931277.1">
    <property type="nucleotide sequence ID" value="NZ_VOXD01000020.1"/>
</dbReference>
<comment type="caution">
    <text evidence="2">The sequence shown here is derived from an EMBL/GenBank/DDBJ whole genome shotgun (WGS) entry which is preliminary data.</text>
</comment>
<dbReference type="OrthoDB" id="336094at2"/>
<dbReference type="InterPro" id="IPR046860">
    <property type="entry name" value="SnoaL_5"/>
</dbReference>
<proteinExistence type="predicted"/>
<accession>A0A5C7FD76</accession>
<name>A0A5C7FD76_9BACT</name>
<organism evidence="2 3">
    <name type="scientific">Neolewinella aurantiaca</name>
    <dbReference type="NCBI Taxonomy" id="2602767"/>
    <lineage>
        <taxon>Bacteria</taxon>
        <taxon>Pseudomonadati</taxon>
        <taxon>Bacteroidota</taxon>
        <taxon>Saprospiria</taxon>
        <taxon>Saprospirales</taxon>
        <taxon>Lewinellaceae</taxon>
        <taxon>Neolewinella</taxon>
    </lineage>
</organism>
<dbReference type="InterPro" id="IPR032710">
    <property type="entry name" value="NTF2-like_dom_sf"/>
</dbReference>
<dbReference type="Pfam" id="PF20409">
    <property type="entry name" value="SnoaL_5"/>
    <property type="match status" value="1"/>
</dbReference>
<evidence type="ECO:0000313" key="2">
    <source>
        <dbReference type="EMBL" id="TXF88674.1"/>
    </source>
</evidence>
<gene>
    <name evidence="2" type="ORF">FUA23_13490</name>
</gene>
<dbReference type="SUPFAM" id="SSF54427">
    <property type="entry name" value="NTF2-like"/>
    <property type="match status" value="1"/>
</dbReference>
<dbReference type="Gene3D" id="3.10.450.50">
    <property type="match status" value="1"/>
</dbReference>
<reference evidence="2 3" key="1">
    <citation type="submission" date="2019-08" db="EMBL/GenBank/DDBJ databases">
        <title>Lewinella sp. strain SSH13 Genome sequencing and assembly.</title>
        <authorList>
            <person name="Kim I."/>
        </authorList>
    </citation>
    <scope>NUCLEOTIDE SEQUENCE [LARGE SCALE GENOMIC DNA]</scope>
    <source>
        <strain evidence="2 3">SSH13</strain>
    </source>
</reference>
<protein>
    <submittedName>
        <fullName evidence="2">Nuclear transport factor 2 family protein</fullName>
    </submittedName>
</protein>
<evidence type="ECO:0000259" key="1">
    <source>
        <dbReference type="Pfam" id="PF20409"/>
    </source>
</evidence>
<evidence type="ECO:0000313" key="3">
    <source>
        <dbReference type="Proteomes" id="UP000321907"/>
    </source>
</evidence>
<dbReference type="AlphaFoldDB" id="A0A5C7FD76"/>
<dbReference type="Proteomes" id="UP000321907">
    <property type="component" value="Unassembled WGS sequence"/>
</dbReference>
<sequence length="120" mass="13431">MTTQQVADRLVELCRSGQFDQCYHELFAPDADAYEMPGFPMNAHTKGVEALLAKSKSFAEQTVEMHGFSVSDPLVQGNTFAVGMTIDRTDKERGRSKEEEICAYVVKDGKITSEHFIYAM</sequence>
<dbReference type="EMBL" id="VOXD01000020">
    <property type="protein sequence ID" value="TXF88674.1"/>
    <property type="molecule type" value="Genomic_DNA"/>
</dbReference>